<dbReference type="GO" id="GO:0005737">
    <property type="term" value="C:cytoplasm"/>
    <property type="evidence" value="ECO:0007669"/>
    <property type="project" value="TreeGrafter"/>
</dbReference>
<dbReference type="KEGG" id="bbes:BESB_029200"/>
<dbReference type="EMBL" id="NWUJ01000015">
    <property type="protein sequence ID" value="PFH31485.1"/>
    <property type="molecule type" value="Genomic_DNA"/>
</dbReference>
<organism evidence="5 6">
    <name type="scientific">Besnoitia besnoiti</name>
    <name type="common">Apicomplexan protozoan</name>
    <dbReference type="NCBI Taxonomy" id="94643"/>
    <lineage>
        <taxon>Eukaryota</taxon>
        <taxon>Sar</taxon>
        <taxon>Alveolata</taxon>
        <taxon>Apicomplexa</taxon>
        <taxon>Conoidasida</taxon>
        <taxon>Coccidia</taxon>
        <taxon>Eucoccidiorida</taxon>
        <taxon>Eimeriorina</taxon>
        <taxon>Sarcocystidae</taxon>
        <taxon>Besnoitia</taxon>
    </lineage>
</organism>
<accession>A0A2A9M0I3</accession>
<dbReference type="GO" id="GO:0006139">
    <property type="term" value="P:nucleobase-containing compound metabolic process"/>
    <property type="evidence" value="ECO:0007669"/>
    <property type="project" value="InterPro"/>
</dbReference>
<dbReference type="AlphaFoldDB" id="A0A2A9M0I3"/>
<dbReference type="InterPro" id="IPR051132">
    <property type="entry name" value="3-5_Exonuclease_domain"/>
</dbReference>
<dbReference type="STRING" id="94643.A0A2A9M0I3"/>
<dbReference type="CDD" id="cd06141">
    <property type="entry name" value="WRN_exo"/>
    <property type="match status" value="1"/>
</dbReference>
<keyword evidence="2" id="KW-0378">Hydrolase</keyword>
<dbReference type="PANTHER" id="PTHR13620">
    <property type="entry name" value="3-5 EXONUCLEASE"/>
    <property type="match status" value="1"/>
</dbReference>
<sequence>MRLVPRQLDSTVCLRCRLDSSASHRAVTGTHVGTDAAEHLSNLRSVLRQPASRELVPLHSLSGGSLQLLPPALPSSALRASFPAASQSRLRPVSPSLSFCSRTFFPRTFTSVSAGSAGKQRELLRESGRGRWYVGGGVQSGFSICPLELKNLQKAHFSGRVVLVRTLAEDALACKALLSTAVSPRSSASPSVSARLPRSSSPASSSPPPGRSSSEIVLGYDSEHDPLTLAARGGLPPGLSLFASLAPRPPLALIQLASPSVACIWQLGALGGLPRGLRSLLLRSDVRKVTQGAVGEVEALQREFGLAPKNFLCLHAAAVALGCATNSRSLQALTGVFLRKFLDKTHQLSTWSQDTLTPEQCAYAATDAYVSRQILFAMRERVTQRDVMNLVEAQATVQARAEPKPPSRPEPASQNSDAGLDGDLHHSAAASADARGMQHDSGGMSSVSQATAQAVEAGNRRSSSAKAEASAERAREAEEAPGDAALTPSHLRGFRHAENEDVFIATVSRQESKASPAARRASAHRATDASAPADADASSAKGDAAVEGGRPAAGAWIATEVRRQAWRELKDLCMERGWRLECERLESCRKGFKSVFSVNCSLDGVYSAKSLEGHANLRDAQNDAATQMLSLLAPLCKKPSLL</sequence>
<dbReference type="PANTHER" id="PTHR13620:SF104">
    <property type="entry name" value="EXONUCLEASE 3'-5' DOMAIN-CONTAINING PROTEIN 2"/>
    <property type="match status" value="1"/>
</dbReference>
<feature type="region of interest" description="Disordered" evidence="3">
    <location>
        <begin position="184"/>
        <end position="217"/>
    </location>
</feature>
<comment type="caution">
    <text evidence="5">The sequence shown here is derived from an EMBL/GenBank/DDBJ whole genome shotgun (WGS) entry which is preliminary data.</text>
</comment>
<dbReference type="Gene3D" id="3.30.420.10">
    <property type="entry name" value="Ribonuclease H-like superfamily/Ribonuclease H"/>
    <property type="match status" value="1"/>
</dbReference>
<dbReference type="OrthoDB" id="1920326at2759"/>
<feature type="compositionally biased region" description="Low complexity" evidence="3">
    <location>
        <begin position="528"/>
        <end position="545"/>
    </location>
</feature>
<feature type="compositionally biased region" description="Basic and acidic residues" evidence="3">
    <location>
        <begin position="469"/>
        <end position="478"/>
    </location>
</feature>
<evidence type="ECO:0000313" key="6">
    <source>
        <dbReference type="Proteomes" id="UP000224006"/>
    </source>
</evidence>
<dbReference type="GO" id="GO:0005634">
    <property type="term" value="C:nucleus"/>
    <property type="evidence" value="ECO:0007669"/>
    <property type="project" value="TreeGrafter"/>
</dbReference>
<evidence type="ECO:0000256" key="3">
    <source>
        <dbReference type="SAM" id="MobiDB-lite"/>
    </source>
</evidence>
<dbReference type="Proteomes" id="UP000224006">
    <property type="component" value="Unassembled WGS sequence"/>
</dbReference>
<feature type="region of interest" description="Disordered" evidence="3">
    <location>
        <begin position="396"/>
        <end position="490"/>
    </location>
</feature>
<evidence type="ECO:0000313" key="5">
    <source>
        <dbReference type="EMBL" id="PFH31485.1"/>
    </source>
</evidence>
<dbReference type="InterPro" id="IPR012337">
    <property type="entry name" value="RNaseH-like_sf"/>
</dbReference>
<evidence type="ECO:0000259" key="4">
    <source>
        <dbReference type="SMART" id="SM00474"/>
    </source>
</evidence>
<dbReference type="GeneID" id="40307972"/>
<protein>
    <recommendedName>
        <fullName evidence="4">3'-5' exonuclease domain-containing protein</fullName>
    </recommendedName>
</protein>
<dbReference type="RefSeq" id="XP_029215494.1">
    <property type="nucleotide sequence ID" value="XM_029361594.1"/>
</dbReference>
<reference evidence="5 6" key="1">
    <citation type="submission" date="2017-09" db="EMBL/GenBank/DDBJ databases">
        <title>Genome sequencing of Besnoitia besnoiti strain Bb-Ger1.</title>
        <authorList>
            <person name="Schares G."/>
            <person name="Venepally P."/>
            <person name="Lorenzi H.A."/>
        </authorList>
    </citation>
    <scope>NUCLEOTIDE SEQUENCE [LARGE SCALE GENOMIC DNA]</scope>
    <source>
        <strain evidence="5 6">Bb-Ger1</strain>
    </source>
</reference>
<evidence type="ECO:0000256" key="1">
    <source>
        <dbReference type="ARBA" id="ARBA00022722"/>
    </source>
</evidence>
<dbReference type="VEuPathDB" id="ToxoDB:BESB_029200"/>
<feature type="compositionally biased region" description="Low complexity" evidence="3">
    <location>
        <begin position="184"/>
        <end position="204"/>
    </location>
</feature>
<keyword evidence="1" id="KW-0540">Nuclease</keyword>
<gene>
    <name evidence="5" type="ORF">BESB_029200</name>
</gene>
<dbReference type="SMART" id="SM00474">
    <property type="entry name" value="35EXOc"/>
    <property type="match status" value="1"/>
</dbReference>
<dbReference type="InterPro" id="IPR002562">
    <property type="entry name" value="3'-5'_exonuclease_dom"/>
</dbReference>
<evidence type="ECO:0000256" key="2">
    <source>
        <dbReference type="ARBA" id="ARBA00022801"/>
    </source>
</evidence>
<feature type="region of interest" description="Disordered" evidence="3">
    <location>
        <begin position="507"/>
        <end position="549"/>
    </location>
</feature>
<dbReference type="Pfam" id="PF01612">
    <property type="entry name" value="DNA_pol_A_exo1"/>
    <property type="match status" value="1"/>
</dbReference>
<keyword evidence="6" id="KW-1185">Reference proteome</keyword>
<dbReference type="GO" id="GO:0008408">
    <property type="term" value="F:3'-5' exonuclease activity"/>
    <property type="evidence" value="ECO:0007669"/>
    <property type="project" value="InterPro"/>
</dbReference>
<name>A0A2A9M0I3_BESBE</name>
<feature type="domain" description="3'-5' exonuclease" evidence="4">
    <location>
        <begin position="216"/>
        <end position="384"/>
    </location>
</feature>
<dbReference type="GO" id="GO:0003676">
    <property type="term" value="F:nucleic acid binding"/>
    <property type="evidence" value="ECO:0007669"/>
    <property type="project" value="InterPro"/>
</dbReference>
<dbReference type="SUPFAM" id="SSF53098">
    <property type="entry name" value="Ribonuclease H-like"/>
    <property type="match status" value="1"/>
</dbReference>
<proteinExistence type="predicted"/>
<feature type="compositionally biased region" description="Polar residues" evidence="3">
    <location>
        <begin position="443"/>
        <end position="452"/>
    </location>
</feature>
<dbReference type="InterPro" id="IPR036397">
    <property type="entry name" value="RNaseH_sf"/>
</dbReference>